<dbReference type="Pfam" id="PF00293">
    <property type="entry name" value="NUDIX"/>
    <property type="match status" value="1"/>
</dbReference>
<dbReference type="PANTHER" id="PTHR21342:SF0">
    <property type="entry name" value="BIFUNCTIONAL NMN ADENYLYLTRANSFERASE_NUDIX HYDROLASE"/>
    <property type="match status" value="1"/>
</dbReference>
<dbReference type="EMBL" id="JAFNME010000015">
    <property type="protein sequence ID" value="MBO1249794.1"/>
    <property type="molecule type" value="Genomic_DNA"/>
</dbReference>
<name>A0A939H014_9BURK</name>
<dbReference type="InterPro" id="IPR000086">
    <property type="entry name" value="NUDIX_hydrolase_dom"/>
</dbReference>
<sequence>MYQVHTAVLIGRFQPFHNGHLALLEQALQVAQQVIVVLGSAHQARSPKNPWVWEERRKMIDDCLPTRMKGRVQFVPIRDYYDLPQWVAEVQRWVEALVPPMGVSMGLISHEKDASSAYLRHFPKWKAIELPRQGAVDATPLRELLWNLDEQPAEQVQAALAAALPEPVLQALTTWRETPAYAAVREEAQALAAYRAAWAGAPFAPVFVTVDTLVVCAKHVLLVQRGHSPGKGLLALPGGFLEQSDTLQASAQRELQEETGLALSAEDWQAALQGVRVFDHPERSLRGRTITHVYVLHLPGDTLPEVNGGDDAAAADWVPLQELWQLEPQFFEDHFHILRTCFAQFGGGPLPVLP</sequence>
<evidence type="ECO:0000313" key="4">
    <source>
        <dbReference type="EMBL" id="MBO1249794.1"/>
    </source>
</evidence>
<dbReference type="Gene3D" id="3.40.50.620">
    <property type="entry name" value="HUPs"/>
    <property type="match status" value="1"/>
</dbReference>
<proteinExistence type="predicted"/>
<dbReference type="SUPFAM" id="SSF55811">
    <property type="entry name" value="Nudix"/>
    <property type="match status" value="1"/>
</dbReference>
<dbReference type="InterPro" id="IPR014729">
    <property type="entry name" value="Rossmann-like_a/b/a_fold"/>
</dbReference>
<dbReference type="SUPFAM" id="SSF52374">
    <property type="entry name" value="Nucleotidylyl transferase"/>
    <property type="match status" value="1"/>
</dbReference>
<dbReference type="RefSeq" id="WP_207575261.1">
    <property type="nucleotide sequence ID" value="NZ_JAFNME010000015.1"/>
</dbReference>
<feature type="domain" description="Nudix hydrolase" evidence="3">
    <location>
        <begin position="193"/>
        <end position="341"/>
    </location>
</feature>
<dbReference type="GO" id="GO:0016779">
    <property type="term" value="F:nucleotidyltransferase activity"/>
    <property type="evidence" value="ECO:0007669"/>
    <property type="project" value="UniProtKB-KW"/>
</dbReference>
<dbReference type="Gene3D" id="3.90.79.10">
    <property type="entry name" value="Nucleoside Triphosphate Pyrophosphohydrolase"/>
    <property type="match status" value="1"/>
</dbReference>
<dbReference type="PROSITE" id="PS51462">
    <property type="entry name" value="NUDIX"/>
    <property type="match status" value="1"/>
</dbReference>
<dbReference type="CDD" id="cd18873">
    <property type="entry name" value="NUDIX_NadM_like"/>
    <property type="match status" value="1"/>
</dbReference>
<dbReference type="Proteomes" id="UP000664731">
    <property type="component" value="Unassembled WGS sequence"/>
</dbReference>
<reference evidence="4" key="1">
    <citation type="submission" date="2021-03" db="EMBL/GenBank/DDBJ databases">
        <title>Comamonas denitrificans.</title>
        <authorList>
            <person name="Finster K."/>
        </authorList>
    </citation>
    <scope>NUCLEOTIDE SEQUENCE</scope>
    <source>
        <strain evidence="4">MM2021_4</strain>
    </source>
</reference>
<dbReference type="PANTHER" id="PTHR21342">
    <property type="entry name" value="PHOSPHOPANTETHEINE ADENYLYLTRANSFERASE"/>
    <property type="match status" value="1"/>
</dbReference>
<keyword evidence="1" id="KW-0808">Transferase</keyword>
<dbReference type="InterPro" id="IPR004821">
    <property type="entry name" value="Cyt_trans-like"/>
</dbReference>
<dbReference type="NCBIfam" id="TIGR00125">
    <property type="entry name" value="cyt_tran_rel"/>
    <property type="match status" value="1"/>
</dbReference>
<evidence type="ECO:0000256" key="1">
    <source>
        <dbReference type="ARBA" id="ARBA00022679"/>
    </source>
</evidence>
<dbReference type="Pfam" id="PF01467">
    <property type="entry name" value="CTP_transf_like"/>
    <property type="match status" value="1"/>
</dbReference>
<protein>
    <submittedName>
        <fullName evidence="4">NUDIX domain-containing protein</fullName>
    </submittedName>
</protein>
<accession>A0A939H014</accession>
<keyword evidence="5" id="KW-1185">Reference proteome</keyword>
<evidence type="ECO:0000259" key="3">
    <source>
        <dbReference type="PROSITE" id="PS51462"/>
    </source>
</evidence>
<comment type="caution">
    <text evidence="4">The sequence shown here is derived from an EMBL/GenBank/DDBJ whole genome shotgun (WGS) entry which is preliminary data.</text>
</comment>
<gene>
    <name evidence="4" type="ORF">J1777_08170</name>
</gene>
<keyword evidence="2" id="KW-0548">Nucleotidyltransferase</keyword>
<evidence type="ECO:0000256" key="2">
    <source>
        <dbReference type="ARBA" id="ARBA00022695"/>
    </source>
</evidence>
<organism evidence="4 5">
    <name type="scientific">Comamonas denitrificans</name>
    <dbReference type="NCBI Taxonomy" id="117506"/>
    <lineage>
        <taxon>Bacteria</taxon>
        <taxon>Pseudomonadati</taxon>
        <taxon>Pseudomonadota</taxon>
        <taxon>Betaproteobacteria</taxon>
        <taxon>Burkholderiales</taxon>
        <taxon>Comamonadaceae</taxon>
        <taxon>Comamonas</taxon>
    </lineage>
</organism>
<dbReference type="AlphaFoldDB" id="A0A939H014"/>
<evidence type="ECO:0000313" key="5">
    <source>
        <dbReference type="Proteomes" id="UP000664731"/>
    </source>
</evidence>
<dbReference type="InterPro" id="IPR015797">
    <property type="entry name" value="NUDIX_hydrolase-like_dom_sf"/>
</dbReference>